<evidence type="ECO:0000256" key="5">
    <source>
        <dbReference type="PROSITE-ProRule" id="PRU00335"/>
    </source>
</evidence>
<accession>A0ABX0FDH4</accession>
<comment type="caution">
    <text evidence="5">Lacks conserved residue(s) required for the propagation of feature annotation.</text>
</comment>
<evidence type="ECO:0000256" key="6">
    <source>
        <dbReference type="SAM" id="MobiDB-lite"/>
    </source>
</evidence>
<dbReference type="SUPFAM" id="SSF46689">
    <property type="entry name" value="Homeodomain-like"/>
    <property type="match status" value="1"/>
</dbReference>
<feature type="region of interest" description="Disordered" evidence="6">
    <location>
        <begin position="68"/>
        <end position="95"/>
    </location>
</feature>
<evidence type="ECO:0000259" key="7">
    <source>
        <dbReference type="PROSITE" id="PS50977"/>
    </source>
</evidence>
<dbReference type="RefSeq" id="WP_166274999.1">
    <property type="nucleotide sequence ID" value="NZ_JAAFGS010000004.1"/>
</dbReference>
<dbReference type="Gene3D" id="1.10.357.10">
    <property type="entry name" value="Tetracycline Repressor, domain 2"/>
    <property type="match status" value="1"/>
</dbReference>
<dbReference type="PANTHER" id="PTHR30055">
    <property type="entry name" value="HTH-TYPE TRANSCRIPTIONAL REGULATOR RUTR"/>
    <property type="match status" value="1"/>
</dbReference>
<gene>
    <name evidence="8" type="ORF">GYN08_13385</name>
</gene>
<keyword evidence="3 5" id="KW-0238">DNA-binding</keyword>
<evidence type="ECO:0000313" key="8">
    <source>
        <dbReference type="EMBL" id="NGZ76317.1"/>
    </source>
</evidence>
<organism evidence="8 9">
    <name type="scientific">Saccharibacillus alkalitolerans</name>
    <dbReference type="NCBI Taxonomy" id="2705290"/>
    <lineage>
        <taxon>Bacteria</taxon>
        <taxon>Bacillati</taxon>
        <taxon>Bacillota</taxon>
        <taxon>Bacilli</taxon>
        <taxon>Bacillales</taxon>
        <taxon>Paenibacillaceae</taxon>
        <taxon>Saccharibacillus</taxon>
    </lineage>
</organism>
<feature type="domain" description="HTH tetR-type" evidence="7">
    <location>
        <begin position="4"/>
        <end position="65"/>
    </location>
</feature>
<proteinExistence type="predicted"/>
<keyword evidence="4" id="KW-0804">Transcription</keyword>
<keyword evidence="2" id="KW-0805">Transcription regulation</keyword>
<name>A0ABX0FDH4_9BACL</name>
<dbReference type="InterPro" id="IPR036271">
    <property type="entry name" value="Tet_transcr_reg_TetR-rel_C_sf"/>
</dbReference>
<comment type="caution">
    <text evidence="8">The sequence shown here is derived from an EMBL/GenBank/DDBJ whole genome shotgun (WGS) entry which is preliminary data.</text>
</comment>
<evidence type="ECO:0000256" key="1">
    <source>
        <dbReference type="ARBA" id="ARBA00022491"/>
    </source>
</evidence>
<evidence type="ECO:0000256" key="2">
    <source>
        <dbReference type="ARBA" id="ARBA00023015"/>
    </source>
</evidence>
<dbReference type="Pfam" id="PF00440">
    <property type="entry name" value="TetR_N"/>
    <property type="match status" value="1"/>
</dbReference>
<dbReference type="InterPro" id="IPR050109">
    <property type="entry name" value="HTH-type_TetR-like_transc_reg"/>
</dbReference>
<dbReference type="InterPro" id="IPR009057">
    <property type="entry name" value="Homeodomain-like_sf"/>
</dbReference>
<dbReference type="InterPro" id="IPR001647">
    <property type="entry name" value="HTH_TetR"/>
</dbReference>
<dbReference type="SUPFAM" id="SSF48498">
    <property type="entry name" value="Tetracyclin repressor-like, C-terminal domain"/>
    <property type="match status" value="1"/>
</dbReference>
<dbReference type="PROSITE" id="PS50977">
    <property type="entry name" value="HTH_TETR_2"/>
    <property type="match status" value="1"/>
</dbReference>
<evidence type="ECO:0000256" key="3">
    <source>
        <dbReference type="ARBA" id="ARBA00023125"/>
    </source>
</evidence>
<protein>
    <submittedName>
        <fullName evidence="8">TetR/AcrR family transcriptional regulator</fullName>
    </submittedName>
</protein>
<dbReference type="PANTHER" id="PTHR30055:SF226">
    <property type="entry name" value="HTH-TYPE TRANSCRIPTIONAL REGULATOR PKSA"/>
    <property type="match status" value="1"/>
</dbReference>
<evidence type="ECO:0000256" key="4">
    <source>
        <dbReference type="ARBA" id="ARBA00023163"/>
    </source>
</evidence>
<dbReference type="Pfam" id="PF13977">
    <property type="entry name" value="TetR_C_6"/>
    <property type="match status" value="1"/>
</dbReference>
<dbReference type="InterPro" id="IPR039538">
    <property type="entry name" value="BetI_C"/>
</dbReference>
<keyword evidence="1" id="KW-0678">Repressor</keyword>
<dbReference type="Proteomes" id="UP000800303">
    <property type="component" value="Unassembled WGS sequence"/>
</dbReference>
<dbReference type="EMBL" id="JAAFGS010000004">
    <property type="protein sequence ID" value="NGZ76317.1"/>
    <property type="molecule type" value="Genomic_DNA"/>
</dbReference>
<evidence type="ECO:0000313" key="9">
    <source>
        <dbReference type="Proteomes" id="UP000800303"/>
    </source>
</evidence>
<sequence length="193" mass="21065">MKKNPKKTQIVEAAARTIADKGYENASIKEIAAEAGLSAPGLIHYYFRTKEDILLEVARQSRERYGKEFGAAETDGPAERMFGSGESPERGADGGHDPEWYKLRYELFAQGLRSDALAQEVADLLEIGRGGISGVLDTALAEIGEEERDALSAILLACFDGLALQKLLQPGLDLERAYALLEALILHRYPAAE</sequence>
<keyword evidence="9" id="KW-1185">Reference proteome</keyword>
<reference evidence="8 9" key="1">
    <citation type="submission" date="2020-01" db="EMBL/GenBank/DDBJ databases">
        <title>Polyphasic characterisation and genomic insights into a novel alkali tolerant bacterium VR-M41.</title>
        <authorList>
            <person name="Vemuluri V.R."/>
        </authorList>
    </citation>
    <scope>NUCLEOTIDE SEQUENCE [LARGE SCALE GENOMIC DNA]</scope>
    <source>
        <strain evidence="8 9">VR-M41</strain>
    </source>
</reference>